<dbReference type="STRING" id="36805.BOH66_05130"/>
<dbReference type="KEGG" id="maur:BOH66_05130"/>
<evidence type="ECO:0000313" key="1">
    <source>
        <dbReference type="EMBL" id="APZ33715.1"/>
    </source>
</evidence>
<proteinExistence type="predicted"/>
<dbReference type="AlphaFoldDB" id="A0A1P8U6F6"/>
<protein>
    <submittedName>
        <fullName evidence="1">Uncharacterized protein</fullName>
    </submittedName>
</protein>
<name>A0A1P8U6F6_9MICO</name>
<evidence type="ECO:0000313" key="2">
    <source>
        <dbReference type="Proteomes" id="UP000187185"/>
    </source>
</evidence>
<accession>A0A1P8U6F6</accession>
<gene>
    <name evidence="1" type="ORF">BOH66_05130</name>
</gene>
<sequence>MSIINAQDLDPEEQFKAITAHLGERLHPRDSRRDVIRFHPGTPVIQFNSPYQAVDDETYAMNRKLMLRLASVAEQRGYMTEVTSDYAFPHQEKSSDEHLVRSGILRSAGSVVLTTGGRTGTGRTLEAASIFMIPCLVLRSAAEEDPLNPDRYSGPIFDQRARRFSDGEEAVGLFNEFLDSCGDQIAARHEKLMLWDDEPLGREGDLVLAADQSLFERSGLSYEQAIFWIDPVNWAQAPSSVRSEIRAVLNIDDEDRGLGGARQEAMSLGPYPSITRFLGTHERPANGLRPPRA</sequence>
<keyword evidence="2" id="KW-1185">Reference proteome</keyword>
<dbReference type="RefSeq" id="WP_076689931.1">
    <property type="nucleotide sequence ID" value="NZ_CP018762.1"/>
</dbReference>
<dbReference type="EMBL" id="CP018762">
    <property type="protein sequence ID" value="APZ33715.1"/>
    <property type="molecule type" value="Genomic_DNA"/>
</dbReference>
<organism evidence="1 2">
    <name type="scientific">Microbacterium aurum</name>
    <dbReference type="NCBI Taxonomy" id="36805"/>
    <lineage>
        <taxon>Bacteria</taxon>
        <taxon>Bacillati</taxon>
        <taxon>Actinomycetota</taxon>
        <taxon>Actinomycetes</taxon>
        <taxon>Micrococcales</taxon>
        <taxon>Microbacteriaceae</taxon>
        <taxon>Microbacterium</taxon>
    </lineage>
</organism>
<dbReference type="Proteomes" id="UP000187185">
    <property type="component" value="Chromosome"/>
</dbReference>
<reference evidence="1 2" key="1">
    <citation type="submission" date="2016-12" db="EMBL/GenBank/DDBJ databases">
        <title>Complete genome sequence of Microbacterium aurum KACC 15219.</title>
        <authorList>
            <person name="Jung Y."/>
            <person name="Shin J.-H."/>
            <person name="Lee Y.-J."/>
            <person name="Yi H."/>
            <person name="Bahn Y.-S."/>
            <person name="Kim J.F."/>
            <person name="Lee D.-W."/>
        </authorList>
    </citation>
    <scope>NUCLEOTIDE SEQUENCE [LARGE SCALE GENOMIC DNA]</scope>
    <source>
        <strain evidence="1 2">KACC 15219</strain>
    </source>
</reference>